<organism evidence="3 4">
    <name type="scientific">Allosphingosinicella deserti</name>
    <dbReference type="NCBI Taxonomy" id="2116704"/>
    <lineage>
        <taxon>Bacteria</taxon>
        <taxon>Pseudomonadati</taxon>
        <taxon>Pseudomonadota</taxon>
        <taxon>Alphaproteobacteria</taxon>
        <taxon>Sphingomonadales</taxon>
        <taxon>Sphingomonadaceae</taxon>
        <taxon>Allosphingosinicella</taxon>
    </lineage>
</organism>
<sequence>MRRRAGIGLAAAATLVLASCGQSEDRSDIYVQRFFGECGAVYGALTDVGAAKGECGIVTALFNAFKAENRDVGFDVNVVAWPGYAQLAAQMAAGDPPDLVTMHQSVISDYQSRGLLEPLDSILAEAGIRPQDFTEAARRGVTRNGAVYGLPWDTVGGLYHVNTRLFAKAGLMRDGRPILPGSAEELLKQARRFKAATGKPYFIQSQVNDPATHVRNLYSFLLAQDVALFPDAQHIRLRTPEARRILQLFRTLEAEGLTTRNQDNPAAIGSFLDGDGGVFPTGTWMIGPFEQEATTKGRPLHDAYAVFPYPRLWGHAAAYVDGHAWVMPKRSRTPAQRRALVRLFRFMAAHDFDWSRTGHLPAFKAVIDSPRFAALPHRTDIAPLARIGAPLPGMVRRQGAIEGLVGEEIAAAIAGTKPIDAALADAERRVNELLAQQQ</sequence>
<dbReference type="InterPro" id="IPR006059">
    <property type="entry name" value="SBP"/>
</dbReference>
<comment type="caution">
    <text evidence="3">The sequence shown here is derived from an EMBL/GenBank/DDBJ whole genome shotgun (WGS) entry which is preliminary data.</text>
</comment>
<dbReference type="OrthoDB" id="7319459at2"/>
<dbReference type="PANTHER" id="PTHR43649:SF12">
    <property type="entry name" value="DIACETYLCHITOBIOSE BINDING PROTEIN DASA"/>
    <property type="match status" value="1"/>
</dbReference>
<name>A0A2P7QS23_9SPHN</name>
<protein>
    <submittedName>
        <fullName evidence="3">Sugar ABC transporter substrate-binding protein</fullName>
    </submittedName>
</protein>
<comment type="subcellular location">
    <subcellularLocation>
        <location evidence="1">Periplasm</location>
    </subcellularLocation>
</comment>
<dbReference type="PANTHER" id="PTHR43649">
    <property type="entry name" value="ARABINOSE-BINDING PROTEIN-RELATED"/>
    <property type="match status" value="1"/>
</dbReference>
<dbReference type="GO" id="GO:0042597">
    <property type="term" value="C:periplasmic space"/>
    <property type="evidence" value="ECO:0007669"/>
    <property type="project" value="UniProtKB-SubCell"/>
</dbReference>
<dbReference type="SUPFAM" id="SSF53850">
    <property type="entry name" value="Periplasmic binding protein-like II"/>
    <property type="match status" value="1"/>
</dbReference>
<gene>
    <name evidence="3" type="ORF">C7I55_10720</name>
</gene>
<reference evidence="3 4" key="1">
    <citation type="submission" date="2018-03" db="EMBL/GenBank/DDBJ databases">
        <title>The draft genome of Sphingosinicella sp. GL-C-18.</title>
        <authorList>
            <person name="Liu L."/>
            <person name="Li L."/>
            <person name="Liang L."/>
            <person name="Zhang X."/>
            <person name="Wang T."/>
        </authorList>
    </citation>
    <scope>NUCLEOTIDE SEQUENCE [LARGE SCALE GENOMIC DNA]</scope>
    <source>
        <strain evidence="3 4">GL-C-18</strain>
    </source>
</reference>
<evidence type="ECO:0000256" key="2">
    <source>
        <dbReference type="ARBA" id="ARBA00008520"/>
    </source>
</evidence>
<comment type="similarity">
    <text evidence="2">Belongs to the bacterial solute-binding protein 1 family.</text>
</comment>
<keyword evidence="4" id="KW-1185">Reference proteome</keyword>
<evidence type="ECO:0000313" key="4">
    <source>
        <dbReference type="Proteomes" id="UP000241167"/>
    </source>
</evidence>
<dbReference type="InterPro" id="IPR050490">
    <property type="entry name" value="Bact_solute-bd_prot1"/>
</dbReference>
<dbReference type="Gene3D" id="3.40.190.10">
    <property type="entry name" value="Periplasmic binding protein-like II"/>
    <property type="match status" value="2"/>
</dbReference>
<evidence type="ECO:0000256" key="1">
    <source>
        <dbReference type="ARBA" id="ARBA00004418"/>
    </source>
</evidence>
<dbReference type="Proteomes" id="UP000241167">
    <property type="component" value="Unassembled WGS sequence"/>
</dbReference>
<dbReference type="AlphaFoldDB" id="A0A2P7QS23"/>
<dbReference type="EMBL" id="PXYI01000003">
    <property type="protein sequence ID" value="PSJ40762.1"/>
    <property type="molecule type" value="Genomic_DNA"/>
</dbReference>
<accession>A0A2P7QS23</accession>
<dbReference type="Pfam" id="PF01547">
    <property type="entry name" value="SBP_bac_1"/>
    <property type="match status" value="1"/>
</dbReference>
<evidence type="ECO:0000313" key="3">
    <source>
        <dbReference type="EMBL" id="PSJ40762.1"/>
    </source>
</evidence>
<proteinExistence type="inferred from homology"/>
<dbReference type="RefSeq" id="WP_106512914.1">
    <property type="nucleotide sequence ID" value="NZ_PXYI01000003.1"/>
</dbReference>
<dbReference type="PROSITE" id="PS51257">
    <property type="entry name" value="PROKAR_LIPOPROTEIN"/>
    <property type="match status" value="1"/>
</dbReference>